<keyword evidence="5 8" id="KW-0808">Transferase</keyword>
<comment type="similarity">
    <text evidence="2">Belongs to the class-I pyridoxal-phosphate-dependent aminotransferase family.</text>
</comment>
<dbReference type="SUPFAM" id="SSF53383">
    <property type="entry name" value="PLP-dependent transferases"/>
    <property type="match status" value="1"/>
</dbReference>
<dbReference type="InterPro" id="IPR004839">
    <property type="entry name" value="Aminotransferase_I/II_large"/>
</dbReference>
<gene>
    <name evidence="8" type="ORF">FYJ71_07985</name>
</gene>
<dbReference type="GO" id="GO:1901605">
    <property type="term" value="P:alpha-amino acid metabolic process"/>
    <property type="evidence" value="ECO:0007669"/>
    <property type="project" value="TreeGrafter"/>
</dbReference>
<evidence type="ECO:0000256" key="4">
    <source>
        <dbReference type="ARBA" id="ARBA00022576"/>
    </source>
</evidence>
<dbReference type="Pfam" id="PF00155">
    <property type="entry name" value="Aminotran_1_2"/>
    <property type="match status" value="1"/>
</dbReference>
<evidence type="ECO:0000259" key="7">
    <source>
        <dbReference type="Pfam" id="PF00155"/>
    </source>
</evidence>
<keyword evidence="4 8" id="KW-0032">Aminotransferase</keyword>
<dbReference type="AlphaFoldDB" id="A0A6N7X1M7"/>
<accession>A0A6N7X1M7</accession>
<dbReference type="Gene3D" id="3.40.640.10">
    <property type="entry name" value="Type I PLP-dependent aspartate aminotransferase-like (Major domain)"/>
    <property type="match status" value="1"/>
</dbReference>
<evidence type="ECO:0000313" key="8">
    <source>
        <dbReference type="EMBL" id="MST62908.1"/>
    </source>
</evidence>
<name>A0A6N7X1M7_9FIRM</name>
<evidence type="ECO:0000256" key="3">
    <source>
        <dbReference type="ARBA" id="ARBA00011738"/>
    </source>
</evidence>
<keyword evidence="6" id="KW-0663">Pyridoxal phosphate</keyword>
<dbReference type="InterPro" id="IPR015421">
    <property type="entry name" value="PyrdxlP-dep_Trfase_major"/>
</dbReference>
<dbReference type="GO" id="GO:0008483">
    <property type="term" value="F:transaminase activity"/>
    <property type="evidence" value="ECO:0007669"/>
    <property type="project" value="UniProtKB-KW"/>
</dbReference>
<dbReference type="FunFam" id="3.40.640.10:FF:000053">
    <property type="entry name" value="Aminotransferase, class I"/>
    <property type="match status" value="1"/>
</dbReference>
<proteinExistence type="inferred from homology"/>
<evidence type="ECO:0000256" key="2">
    <source>
        <dbReference type="ARBA" id="ARBA00007441"/>
    </source>
</evidence>
<comment type="cofactor">
    <cofactor evidence="1">
        <name>pyridoxal 5'-phosphate</name>
        <dbReference type="ChEBI" id="CHEBI:597326"/>
    </cofactor>
</comment>
<dbReference type="Proteomes" id="UP000440713">
    <property type="component" value="Unassembled WGS sequence"/>
</dbReference>
<dbReference type="PANTHER" id="PTHR42790">
    <property type="entry name" value="AMINOTRANSFERASE"/>
    <property type="match status" value="1"/>
</dbReference>
<dbReference type="GO" id="GO:0030170">
    <property type="term" value="F:pyridoxal phosphate binding"/>
    <property type="evidence" value="ECO:0007669"/>
    <property type="project" value="InterPro"/>
</dbReference>
<dbReference type="Gene3D" id="3.90.1150.10">
    <property type="entry name" value="Aspartate Aminotransferase, domain 1"/>
    <property type="match status" value="1"/>
</dbReference>
<evidence type="ECO:0000256" key="5">
    <source>
        <dbReference type="ARBA" id="ARBA00022679"/>
    </source>
</evidence>
<evidence type="ECO:0000313" key="9">
    <source>
        <dbReference type="Proteomes" id="UP000440713"/>
    </source>
</evidence>
<comment type="caution">
    <text evidence="8">The sequence shown here is derived from an EMBL/GenBank/DDBJ whole genome shotgun (WGS) entry which is preliminary data.</text>
</comment>
<evidence type="ECO:0000256" key="6">
    <source>
        <dbReference type="ARBA" id="ARBA00022898"/>
    </source>
</evidence>
<reference evidence="8 9" key="1">
    <citation type="submission" date="2019-08" db="EMBL/GenBank/DDBJ databases">
        <title>In-depth cultivation of the pig gut microbiome towards novel bacterial diversity and tailored functional studies.</title>
        <authorList>
            <person name="Wylensek D."/>
            <person name="Hitch T.C.A."/>
            <person name="Clavel T."/>
        </authorList>
    </citation>
    <scope>NUCLEOTIDE SEQUENCE [LARGE SCALE GENOMIC DNA]</scope>
    <source>
        <strain evidence="8 9">WCA-SAB-591-4A-A</strain>
    </source>
</reference>
<dbReference type="CDD" id="cd00609">
    <property type="entry name" value="AAT_like"/>
    <property type="match status" value="1"/>
</dbReference>
<keyword evidence="9" id="KW-1185">Reference proteome</keyword>
<sequence length="398" mass="44491">MAVKFAKRLENAEGSAIREILKLASNPDVISFAGGLPAPELFPVEEMKQVAIAVMEEQGRAAMQYSATDGYPPLREAIAERMNRKLYTDVTADSILVTNGSQQCLDFMGRVFLDEGDKVIVESPSYLGALNAFKAYGPQFIEIPTDGDGMIMSELEKALAENPDVKFIYVIPDFQNPSGRTWPIERRKQFMEIINKYEVPVAEDNPYGELRFEGEIFPSLKSYDTKGLVCFFGTFSKILCPGYRLGWVSAAPEILEKFNISKQAADLQASTISQMEIAKFIEMFDLDAHVEKIKEVYGHRRTVMLDAMDEYFPEGVTFTRTDGGLFTWVTLPEGIDAAQLMKDVVLPNNVAYVPGEPFYPNGGNANHFRMNYSCMPDDKIVEGVKRLGKALTEAIEKL</sequence>
<dbReference type="InterPro" id="IPR015424">
    <property type="entry name" value="PyrdxlP-dep_Trfase"/>
</dbReference>
<dbReference type="RefSeq" id="WP_154538385.1">
    <property type="nucleotide sequence ID" value="NZ_JAQYHJ010000040.1"/>
</dbReference>
<evidence type="ECO:0000256" key="1">
    <source>
        <dbReference type="ARBA" id="ARBA00001933"/>
    </source>
</evidence>
<protein>
    <submittedName>
        <fullName evidence="8">PLP-dependent aminotransferase family protein</fullName>
    </submittedName>
</protein>
<dbReference type="InterPro" id="IPR015422">
    <property type="entry name" value="PyrdxlP-dep_Trfase_small"/>
</dbReference>
<dbReference type="PANTHER" id="PTHR42790:SF19">
    <property type="entry name" value="KYNURENINE_ALPHA-AMINOADIPATE AMINOTRANSFERASE, MITOCHONDRIAL"/>
    <property type="match status" value="1"/>
</dbReference>
<feature type="domain" description="Aminotransferase class I/classII large" evidence="7">
    <location>
        <begin position="43"/>
        <end position="387"/>
    </location>
</feature>
<dbReference type="InterPro" id="IPR050859">
    <property type="entry name" value="Class-I_PLP-dep_aminotransf"/>
</dbReference>
<organism evidence="8 9">
    <name type="scientific">Peptostreptococcus porci</name>
    <dbReference type="NCBI Taxonomy" id="2652282"/>
    <lineage>
        <taxon>Bacteria</taxon>
        <taxon>Bacillati</taxon>
        <taxon>Bacillota</taxon>
        <taxon>Clostridia</taxon>
        <taxon>Peptostreptococcales</taxon>
        <taxon>Peptostreptococcaceae</taxon>
        <taxon>Peptostreptococcus</taxon>
    </lineage>
</organism>
<dbReference type="EMBL" id="VUNE01000004">
    <property type="protein sequence ID" value="MST62908.1"/>
    <property type="molecule type" value="Genomic_DNA"/>
</dbReference>
<comment type="subunit">
    <text evidence="3">Homodimer.</text>
</comment>